<accession>A0A0E0LUW7</accession>
<dbReference type="Gramene" id="OPUNC08G13070.1">
    <property type="protein sequence ID" value="OPUNC08G13070.1"/>
    <property type="gene ID" value="OPUNC08G13070"/>
</dbReference>
<dbReference type="AlphaFoldDB" id="A0A0E0LUW7"/>
<protein>
    <submittedName>
        <fullName evidence="1">Uncharacterized protein</fullName>
    </submittedName>
</protein>
<reference evidence="1" key="1">
    <citation type="submission" date="2015-04" db="UniProtKB">
        <authorList>
            <consortium name="EnsemblPlants"/>
        </authorList>
    </citation>
    <scope>IDENTIFICATION</scope>
</reference>
<dbReference type="EnsemblPlants" id="OPUNC08G13070.1">
    <property type="protein sequence ID" value="OPUNC08G13070.1"/>
    <property type="gene ID" value="OPUNC08G13070"/>
</dbReference>
<reference evidence="1" key="2">
    <citation type="submission" date="2018-05" db="EMBL/GenBank/DDBJ databases">
        <title>OpunRS2 (Oryza punctata Reference Sequence Version 2).</title>
        <authorList>
            <person name="Zhang J."/>
            <person name="Kudrna D."/>
            <person name="Lee S."/>
            <person name="Talag J."/>
            <person name="Welchert J."/>
            <person name="Wing R.A."/>
        </authorList>
    </citation>
    <scope>NUCLEOTIDE SEQUENCE [LARGE SCALE GENOMIC DNA]</scope>
</reference>
<name>A0A0E0LUW7_ORYPU</name>
<evidence type="ECO:0000313" key="1">
    <source>
        <dbReference type="EnsemblPlants" id="OPUNC08G13070.1"/>
    </source>
</evidence>
<dbReference type="HOGENOM" id="CLU_2889777_0_0_1"/>
<evidence type="ECO:0000313" key="2">
    <source>
        <dbReference type="Proteomes" id="UP000026962"/>
    </source>
</evidence>
<organism evidence="1">
    <name type="scientific">Oryza punctata</name>
    <name type="common">Red rice</name>
    <dbReference type="NCBI Taxonomy" id="4537"/>
    <lineage>
        <taxon>Eukaryota</taxon>
        <taxon>Viridiplantae</taxon>
        <taxon>Streptophyta</taxon>
        <taxon>Embryophyta</taxon>
        <taxon>Tracheophyta</taxon>
        <taxon>Spermatophyta</taxon>
        <taxon>Magnoliopsida</taxon>
        <taxon>Liliopsida</taxon>
        <taxon>Poales</taxon>
        <taxon>Poaceae</taxon>
        <taxon>BOP clade</taxon>
        <taxon>Oryzoideae</taxon>
        <taxon>Oryzeae</taxon>
        <taxon>Oryzinae</taxon>
        <taxon>Oryza</taxon>
    </lineage>
</organism>
<sequence>MVNFSSYREFSLRMREAWMLDLLARFIRLQGRKGFFISLTEDEDEHGLQGIYDVTPKEESNFA</sequence>
<dbReference type="Proteomes" id="UP000026962">
    <property type="component" value="Chromosome 8"/>
</dbReference>
<keyword evidence="2" id="KW-1185">Reference proteome</keyword>
<proteinExistence type="predicted"/>